<dbReference type="SUPFAM" id="SSF50494">
    <property type="entry name" value="Trypsin-like serine proteases"/>
    <property type="match status" value="1"/>
</dbReference>
<dbReference type="InParanoid" id="A0A6P6Y7G2"/>
<evidence type="ECO:0000256" key="4">
    <source>
        <dbReference type="ARBA" id="ARBA00022825"/>
    </source>
</evidence>
<dbReference type="CDD" id="cd00190">
    <property type="entry name" value="Tryp_SPc"/>
    <property type="match status" value="1"/>
</dbReference>
<evidence type="ECO:0000256" key="3">
    <source>
        <dbReference type="ARBA" id="ARBA00022801"/>
    </source>
</evidence>
<keyword evidence="5" id="KW-1015">Disulfide bond</keyword>
<proteinExistence type="inferred from homology"/>
<keyword evidence="2" id="KW-0645">Protease</keyword>
<dbReference type="OrthoDB" id="6497444at2759"/>
<dbReference type="FunFam" id="2.40.10.10:FF:000068">
    <property type="entry name" value="transmembrane protease serine 2"/>
    <property type="match status" value="1"/>
</dbReference>
<dbReference type="PRINTS" id="PR00722">
    <property type="entry name" value="CHYMOTRYPSIN"/>
</dbReference>
<dbReference type="GO" id="GO:0006508">
    <property type="term" value="P:proteolysis"/>
    <property type="evidence" value="ECO:0007669"/>
    <property type="project" value="UniProtKB-KW"/>
</dbReference>
<dbReference type="InterPro" id="IPR018114">
    <property type="entry name" value="TRYPSIN_HIS"/>
</dbReference>
<keyword evidence="6" id="KW-1185">Reference proteome</keyword>
<evidence type="ECO:0000256" key="2">
    <source>
        <dbReference type="ARBA" id="ARBA00022670"/>
    </source>
</evidence>
<evidence type="ECO:0000313" key="6">
    <source>
        <dbReference type="Proteomes" id="UP000515146"/>
    </source>
</evidence>
<evidence type="ECO:0000256" key="1">
    <source>
        <dbReference type="ARBA" id="ARBA00007664"/>
    </source>
</evidence>
<protein>
    <submittedName>
        <fullName evidence="7">Mite allergen Der f 6-like</fullName>
    </submittedName>
</protein>
<dbReference type="FunFam" id="2.40.10.10:FF:000036">
    <property type="entry name" value="Trypsin beta"/>
    <property type="match status" value="1"/>
</dbReference>
<evidence type="ECO:0000313" key="7">
    <source>
        <dbReference type="RefSeq" id="XP_027201363.1"/>
    </source>
</evidence>
<comment type="similarity">
    <text evidence="1">Belongs to the peptidase S1 family.</text>
</comment>
<dbReference type="KEGG" id="dpte:113795332"/>
<dbReference type="PROSITE" id="PS00135">
    <property type="entry name" value="TRYPSIN_SER"/>
    <property type="match status" value="1"/>
</dbReference>
<dbReference type="Proteomes" id="UP000515146">
    <property type="component" value="Unplaced"/>
</dbReference>
<dbReference type="InterPro" id="IPR033116">
    <property type="entry name" value="TRYPSIN_SER"/>
</dbReference>
<dbReference type="InterPro" id="IPR009003">
    <property type="entry name" value="Peptidase_S1_PA"/>
</dbReference>
<reference evidence="7" key="1">
    <citation type="submission" date="2025-08" db="UniProtKB">
        <authorList>
            <consortium name="RefSeq"/>
        </authorList>
    </citation>
    <scope>IDENTIFICATION</scope>
    <source>
        <strain evidence="7">Airmid</strain>
    </source>
</reference>
<dbReference type="InterPro" id="IPR043504">
    <property type="entry name" value="Peptidase_S1_PA_chymotrypsin"/>
</dbReference>
<organism evidence="6 7">
    <name type="scientific">Dermatophagoides pteronyssinus</name>
    <name type="common">European house dust mite</name>
    <dbReference type="NCBI Taxonomy" id="6956"/>
    <lineage>
        <taxon>Eukaryota</taxon>
        <taxon>Metazoa</taxon>
        <taxon>Ecdysozoa</taxon>
        <taxon>Arthropoda</taxon>
        <taxon>Chelicerata</taxon>
        <taxon>Arachnida</taxon>
        <taxon>Acari</taxon>
        <taxon>Acariformes</taxon>
        <taxon>Sarcoptiformes</taxon>
        <taxon>Astigmata</taxon>
        <taxon>Psoroptidia</taxon>
        <taxon>Analgoidea</taxon>
        <taxon>Pyroglyphidae</taxon>
        <taxon>Dermatophagoidinae</taxon>
        <taxon>Dermatophagoides</taxon>
    </lineage>
</organism>
<dbReference type="GO" id="GO:0004252">
    <property type="term" value="F:serine-type endopeptidase activity"/>
    <property type="evidence" value="ECO:0007669"/>
    <property type="project" value="InterPro"/>
</dbReference>
<dbReference type="Gene3D" id="2.40.10.10">
    <property type="entry name" value="Trypsin-like serine proteases"/>
    <property type="match status" value="1"/>
</dbReference>
<sequence>MFSFNSIPLLALLMIVATTTSCYSMEINSLVYDGGNESPIGWLADLSLKQYLNDLNTGLSSSSSSSSTTETKIPNRIINGVEVEPGEAPFMAQLFRRFLFSNRFLCGGSLITSRTVLTAAHCVNYFTNYRIRYGSNSLLWSQYPDVEVKMMKPHPKFDLSTVQNDIALFILKNPIKPGSNVQTIELADQEISAGTNASLYGFGLTDGNGNQPATKMQKTTLNVLNETECSEYISKLNIRKTPGMFCASAPNRSACNGDSGGPLINTESKKQIGIVSFGTRYCPAGSINVFTNVYYYKNWIEKNKVE</sequence>
<name>A0A6P6Y7G2_DERPT</name>
<dbReference type="InterPro" id="IPR001314">
    <property type="entry name" value="Peptidase_S1A"/>
</dbReference>
<keyword evidence="4" id="KW-0720">Serine protease</keyword>
<dbReference type="AlphaFoldDB" id="A0A6P6Y7G2"/>
<dbReference type="PANTHER" id="PTHR24276">
    <property type="entry name" value="POLYSERASE-RELATED"/>
    <property type="match status" value="1"/>
</dbReference>
<keyword evidence="3" id="KW-0378">Hydrolase</keyword>
<dbReference type="RefSeq" id="XP_027201363.1">
    <property type="nucleotide sequence ID" value="XM_027345562.1"/>
</dbReference>
<dbReference type="InterPro" id="IPR001254">
    <property type="entry name" value="Trypsin_dom"/>
</dbReference>
<dbReference type="SMART" id="SM00020">
    <property type="entry name" value="Tryp_SPc"/>
    <property type="match status" value="1"/>
</dbReference>
<dbReference type="PROSITE" id="PS00134">
    <property type="entry name" value="TRYPSIN_HIS"/>
    <property type="match status" value="1"/>
</dbReference>
<accession>A0A6P6Y7G2</accession>
<dbReference type="Pfam" id="PF00089">
    <property type="entry name" value="Trypsin"/>
    <property type="match status" value="1"/>
</dbReference>
<gene>
    <name evidence="7" type="primary">LOC113795332</name>
</gene>
<evidence type="ECO:0000256" key="5">
    <source>
        <dbReference type="ARBA" id="ARBA00023157"/>
    </source>
</evidence>
<dbReference type="PANTHER" id="PTHR24276:SF98">
    <property type="entry name" value="FI18310P1-RELATED"/>
    <property type="match status" value="1"/>
</dbReference>
<dbReference type="GeneID" id="113795332"/>
<dbReference type="OMA" id="FGTRYCP"/>
<dbReference type="PROSITE" id="PS50240">
    <property type="entry name" value="TRYPSIN_DOM"/>
    <property type="match status" value="1"/>
</dbReference>
<dbReference type="InterPro" id="IPR050430">
    <property type="entry name" value="Peptidase_S1"/>
</dbReference>